<proteinExistence type="predicted"/>
<sequence length="60" mass="7308">MANNENRRMTKEDLVRLDDYGHKDISLLFLFHLNEYDALLLMQHKDVRDHIQELRKGNRK</sequence>
<protein>
    <submittedName>
        <fullName evidence="1">Uncharacterized protein</fullName>
    </submittedName>
</protein>
<evidence type="ECO:0000313" key="1">
    <source>
        <dbReference type="EMBL" id="GAI37606.1"/>
    </source>
</evidence>
<accession>X1P571</accession>
<dbReference type="AlphaFoldDB" id="X1P571"/>
<dbReference type="EMBL" id="BARV01030110">
    <property type="protein sequence ID" value="GAI37606.1"/>
    <property type="molecule type" value="Genomic_DNA"/>
</dbReference>
<comment type="caution">
    <text evidence="1">The sequence shown here is derived from an EMBL/GenBank/DDBJ whole genome shotgun (WGS) entry which is preliminary data.</text>
</comment>
<reference evidence="1" key="1">
    <citation type="journal article" date="2014" name="Front. Microbiol.">
        <title>High frequency of phylogenetically diverse reductive dehalogenase-homologous genes in deep subseafloor sedimentary metagenomes.</title>
        <authorList>
            <person name="Kawai M."/>
            <person name="Futagami T."/>
            <person name="Toyoda A."/>
            <person name="Takaki Y."/>
            <person name="Nishi S."/>
            <person name="Hori S."/>
            <person name="Arai W."/>
            <person name="Tsubouchi T."/>
            <person name="Morono Y."/>
            <person name="Uchiyama I."/>
            <person name="Ito T."/>
            <person name="Fujiyama A."/>
            <person name="Inagaki F."/>
            <person name="Takami H."/>
        </authorList>
    </citation>
    <scope>NUCLEOTIDE SEQUENCE</scope>
    <source>
        <strain evidence="1">Expedition CK06-06</strain>
    </source>
</reference>
<name>X1P571_9ZZZZ</name>
<organism evidence="1">
    <name type="scientific">marine sediment metagenome</name>
    <dbReference type="NCBI Taxonomy" id="412755"/>
    <lineage>
        <taxon>unclassified sequences</taxon>
        <taxon>metagenomes</taxon>
        <taxon>ecological metagenomes</taxon>
    </lineage>
</organism>
<gene>
    <name evidence="1" type="ORF">S06H3_47877</name>
</gene>